<dbReference type="SUPFAM" id="SSF53448">
    <property type="entry name" value="Nucleotide-diphospho-sugar transferases"/>
    <property type="match status" value="1"/>
</dbReference>
<feature type="transmembrane region" description="Helical" evidence="6">
    <location>
        <begin position="463"/>
        <end position="481"/>
    </location>
</feature>
<dbReference type="GO" id="GO:0016757">
    <property type="term" value="F:glycosyltransferase activity"/>
    <property type="evidence" value="ECO:0007669"/>
    <property type="project" value="UniProtKB-KW"/>
</dbReference>
<keyword evidence="8" id="KW-1185">Reference proteome</keyword>
<keyword evidence="3 7" id="KW-0328">Glycosyltransferase</keyword>
<dbReference type="InterPro" id="IPR029044">
    <property type="entry name" value="Nucleotide-diphossugar_trans"/>
</dbReference>
<evidence type="ECO:0000256" key="1">
    <source>
        <dbReference type="ARBA" id="ARBA00004236"/>
    </source>
</evidence>
<sequence>MSLALLTILVSATDLSGAREAFVVIGALGIWRYSWAVLNFSRAIWFRRVAYPRRKARALAAYAERGRSARAHFLVTSYRIPTDVTLRVYRSVFAAAMAAKGGAQVVASVVDAADARLIRTLFDRQCAGAHSVSLVMDRIPGTGKRDALAAGLRHIAKTCPTREDVVLLVDGDSCVPVDIVEKSAPFFTDHRVGALTTDEAAEIEEAGLFQDWFRLRFDQRQVMMCSMALARRVLTLTGRMSVFRADLATNPDFIRLVQHDHIDHWRFGRLAFLTGDDKSTWFWLLKQGFEMTYLPDVQSISMESQPKAGFVTSAVTLMTRWFGNMLRTNARALALPRKDIGTFVWWSLLDQRISIWTTLAGPSAAVLAALLYDPMILVAYAAWVLFTRYVFCTALSAFRGRGFPVTYPVLLYFSQLMGALVKSYVTFRLDRQKWTRQTTVSSFGVGAPQGPGWRKITRQLGTGYLHALAVGWLLLGVFYLVGFEGAL</sequence>
<feature type="transmembrane region" description="Helical" evidence="6">
    <location>
        <begin position="353"/>
        <end position="372"/>
    </location>
</feature>
<keyword evidence="2" id="KW-1003">Cell membrane</keyword>
<name>A0ABU8QB75_9RHOB</name>
<evidence type="ECO:0000313" key="7">
    <source>
        <dbReference type="EMBL" id="MEJ5216666.1"/>
    </source>
</evidence>
<dbReference type="Proteomes" id="UP001368270">
    <property type="component" value="Unassembled WGS sequence"/>
</dbReference>
<dbReference type="Gene3D" id="3.90.550.10">
    <property type="entry name" value="Spore Coat Polysaccharide Biosynthesis Protein SpsA, Chain A"/>
    <property type="match status" value="1"/>
</dbReference>
<gene>
    <name evidence="7" type="ORF">WG622_00295</name>
</gene>
<reference evidence="7 8" key="1">
    <citation type="submission" date="2024-03" db="EMBL/GenBank/DDBJ databases">
        <title>Cognatishimia coralii sp. nov., a marine bacterium isolated from coral surrounding seawater.</title>
        <authorList>
            <person name="Liu X."/>
            <person name="Liu S."/>
            <person name="Sun H."/>
            <person name="Zhang Y."/>
        </authorList>
    </citation>
    <scope>NUCLEOTIDE SEQUENCE [LARGE SCALE GENOMIC DNA]</scope>
    <source>
        <strain evidence="7 8">D5M38</strain>
    </source>
</reference>
<dbReference type="EMBL" id="JBBGAZ010000001">
    <property type="protein sequence ID" value="MEJ5216666.1"/>
    <property type="molecule type" value="Genomic_DNA"/>
</dbReference>
<evidence type="ECO:0000256" key="2">
    <source>
        <dbReference type="ARBA" id="ARBA00022475"/>
    </source>
</evidence>
<protein>
    <submittedName>
        <fullName evidence="7">Glycosyltransferase</fullName>
        <ecNumber evidence="7">2.4.-.-</ecNumber>
    </submittedName>
</protein>
<evidence type="ECO:0000256" key="6">
    <source>
        <dbReference type="SAM" id="Phobius"/>
    </source>
</evidence>
<dbReference type="PANTHER" id="PTHR22913:SF12">
    <property type="entry name" value="MANNURONAN SYNTHASE"/>
    <property type="match status" value="1"/>
</dbReference>
<organism evidence="7 8">
    <name type="scientific">Cognatishimia coralii</name>
    <dbReference type="NCBI Taxonomy" id="3083254"/>
    <lineage>
        <taxon>Bacteria</taxon>
        <taxon>Pseudomonadati</taxon>
        <taxon>Pseudomonadota</taxon>
        <taxon>Alphaproteobacteria</taxon>
        <taxon>Rhodobacterales</taxon>
        <taxon>Paracoccaceae</taxon>
        <taxon>Cognatishimia</taxon>
    </lineage>
</organism>
<dbReference type="Pfam" id="PF13641">
    <property type="entry name" value="Glyco_tranf_2_3"/>
    <property type="match status" value="1"/>
</dbReference>
<feature type="transmembrane region" description="Helical" evidence="6">
    <location>
        <begin position="409"/>
        <end position="427"/>
    </location>
</feature>
<evidence type="ECO:0000313" key="8">
    <source>
        <dbReference type="Proteomes" id="UP001368270"/>
    </source>
</evidence>
<dbReference type="RefSeq" id="WP_339401756.1">
    <property type="nucleotide sequence ID" value="NZ_JBBGAZ010000001.1"/>
</dbReference>
<keyword evidence="6" id="KW-1133">Transmembrane helix</keyword>
<comment type="caution">
    <text evidence="7">The sequence shown here is derived from an EMBL/GenBank/DDBJ whole genome shotgun (WGS) entry which is preliminary data.</text>
</comment>
<evidence type="ECO:0000256" key="3">
    <source>
        <dbReference type="ARBA" id="ARBA00022676"/>
    </source>
</evidence>
<keyword evidence="5 6" id="KW-0472">Membrane</keyword>
<accession>A0ABU8QB75</accession>
<dbReference type="PANTHER" id="PTHR22913">
    <property type="entry name" value="HYALURONAN SYNTHASE"/>
    <property type="match status" value="1"/>
</dbReference>
<proteinExistence type="predicted"/>
<evidence type="ECO:0000256" key="5">
    <source>
        <dbReference type="ARBA" id="ARBA00023136"/>
    </source>
</evidence>
<keyword evidence="6" id="KW-0812">Transmembrane</keyword>
<comment type="subcellular location">
    <subcellularLocation>
        <location evidence="1">Cell membrane</location>
    </subcellularLocation>
</comment>
<dbReference type="EC" id="2.4.-.-" evidence="7"/>
<evidence type="ECO:0000256" key="4">
    <source>
        <dbReference type="ARBA" id="ARBA00022679"/>
    </source>
</evidence>
<keyword evidence="4 7" id="KW-0808">Transferase</keyword>
<feature type="transmembrane region" description="Helical" evidence="6">
    <location>
        <begin position="377"/>
        <end position="397"/>
    </location>
</feature>